<protein>
    <submittedName>
        <fullName evidence="2">Uncharacterized protein</fullName>
    </submittedName>
</protein>
<comment type="caution">
    <text evidence="2">The sequence shown here is derived from an EMBL/GenBank/DDBJ whole genome shotgun (WGS) entry which is preliminary data.</text>
</comment>
<reference evidence="2 3" key="1">
    <citation type="journal article" date="2019" name="Commun. Biol.">
        <title>The bagworm genome reveals a unique fibroin gene that provides high tensile strength.</title>
        <authorList>
            <person name="Kono N."/>
            <person name="Nakamura H."/>
            <person name="Ohtoshi R."/>
            <person name="Tomita M."/>
            <person name="Numata K."/>
            <person name="Arakawa K."/>
        </authorList>
    </citation>
    <scope>NUCLEOTIDE SEQUENCE [LARGE SCALE GENOMIC DNA]</scope>
</reference>
<evidence type="ECO:0000313" key="3">
    <source>
        <dbReference type="Proteomes" id="UP000299102"/>
    </source>
</evidence>
<proteinExistence type="predicted"/>
<accession>A0A4C1YLB2</accession>
<feature type="region of interest" description="Disordered" evidence="1">
    <location>
        <begin position="198"/>
        <end position="228"/>
    </location>
</feature>
<dbReference type="Proteomes" id="UP000299102">
    <property type="component" value="Unassembled WGS sequence"/>
</dbReference>
<gene>
    <name evidence="2" type="ORF">EVAR_57677_1</name>
</gene>
<dbReference type="AlphaFoldDB" id="A0A4C1YLB2"/>
<name>A0A4C1YLB2_EUMVA</name>
<dbReference type="EMBL" id="BGZK01001313">
    <property type="protein sequence ID" value="GBP76996.1"/>
    <property type="molecule type" value="Genomic_DNA"/>
</dbReference>
<organism evidence="2 3">
    <name type="scientific">Eumeta variegata</name>
    <name type="common">Bagworm moth</name>
    <name type="synonym">Eumeta japonica</name>
    <dbReference type="NCBI Taxonomy" id="151549"/>
    <lineage>
        <taxon>Eukaryota</taxon>
        <taxon>Metazoa</taxon>
        <taxon>Ecdysozoa</taxon>
        <taxon>Arthropoda</taxon>
        <taxon>Hexapoda</taxon>
        <taxon>Insecta</taxon>
        <taxon>Pterygota</taxon>
        <taxon>Neoptera</taxon>
        <taxon>Endopterygota</taxon>
        <taxon>Lepidoptera</taxon>
        <taxon>Glossata</taxon>
        <taxon>Ditrysia</taxon>
        <taxon>Tineoidea</taxon>
        <taxon>Psychidae</taxon>
        <taxon>Oiketicinae</taxon>
        <taxon>Eumeta</taxon>
    </lineage>
</organism>
<evidence type="ECO:0000256" key="1">
    <source>
        <dbReference type="SAM" id="MobiDB-lite"/>
    </source>
</evidence>
<keyword evidence="3" id="KW-1185">Reference proteome</keyword>
<evidence type="ECO:0000313" key="2">
    <source>
        <dbReference type="EMBL" id="GBP76996.1"/>
    </source>
</evidence>
<sequence>MKLVVIGTRRRRRKRRGALYLHIASFTIETTRKLLYQVFITLHIPPLDLFIAGRGAQILSCPRWPAAVSSARPSAGWRRRRGYNLGNLKEGVDTPQQQGDDEMNLTKDIMSSRRVAGGRFAQTSPRLFPITIAIAIRNGRIKILFDLLYSLISTPARVRVRTTARSRVRQQRGPYQREWHGSPLIQLEEIIEVVSAAPGGGRSKEPLGRRALGAISRVPSPRPLDNRP</sequence>